<name>A0A5A9W2M4_9GAMM</name>
<keyword evidence="3" id="KW-1185">Reference proteome</keyword>
<dbReference type="AlphaFoldDB" id="A0A5A9W2M4"/>
<dbReference type="InterPro" id="IPR006439">
    <property type="entry name" value="HAD-SF_hydro_IA"/>
</dbReference>
<dbReference type="InterPro" id="IPR051540">
    <property type="entry name" value="S-2-haloacid_dehalogenase"/>
</dbReference>
<evidence type="ECO:0000313" key="2">
    <source>
        <dbReference type="EMBL" id="KAA0874345.1"/>
    </source>
</evidence>
<dbReference type="SUPFAM" id="SSF56784">
    <property type="entry name" value="HAD-like"/>
    <property type="match status" value="1"/>
</dbReference>
<accession>A0A5A9W2M4</accession>
<dbReference type="NCBIfam" id="TIGR01509">
    <property type="entry name" value="HAD-SF-IA-v3"/>
    <property type="match status" value="1"/>
</dbReference>
<dbReference type="GO" id="GO:0016787">
    <property type="term" value="F:hydrolase activity"/>
    <property type="evidence" value="ECO:0007669"/>
    <property type="project" value="UniProtKB-KW"/>
</dbReference>
<dbReference type="SFLD" id="SFLDG01129">
    <property type="entry name" value="C1.5:_HAD__Beta-PGM__Phosphata"/>
    <property type="match status" value="1"/>
</dbReference>
<sequence length="245" mass="27093">MTLQALTFDLDDTLWAVEPVIELANQTLWSWLEERAPRFTQAYQFSDLAEGSALRAQVLSRYPEIAHSVTLIRLKLLETALADLGYPVADAQTLAAQAFTAFMEARHQVTLFAHARTSLETLHRQGLRLGALSNGNAEVKRTGLADLFEFQLNADQVGQAKPHPLMFEQALAYLQLNPTQVVHIGDHPVNDVEAAQALGIWTVWVNLSGQAWPGGRPADVEIRSLADLPDAIAQLQARALKRQIL</sequence>
<dbReference type="Pfam" id="PF00702">
    <property type="entry name" value="Hydrolase"/>
    <property type="match status" value="1"/>
</dbReference>
<gene>
    <name evidence="2" type="ORF">E1H14_08710</name>
</gene>
<dbReference type="NCBIfam" id="TIGR01549">
    <property type="entry name" value="HAD-SF-IA-v1"/>
    <property type="match status" value="1"/>
</dbReference>
<evidence type="ECO:0000256" key="1">
    <source>
        <dbReference type="ARBA" id="ARBA00022801"/>
    </source>
</evidence>
<dbReference type="RefSeq" id="WP_149391078.1">
    <property type="nucleotide sequence ID" value="NZ_SMRS01000006.1"/>
</dbReference>
<dbReference type="Gene3D" id="1.20.120.1600">
    <property type="match status" value="1"/>
</dbReference>
<dbReference type="SFLD" id="SFLDS00003">
    <property type="entry name" value="Haloacid_Dehalogenase"/>
    <property type="match status" value="1"/>
</dbReference>
<comment type="caution">
    <text evidence="2">The sequence shown here is derived from an EMBL/GenBank/DDBJ whole genome shotgun (WGS) entry which is preliminary data.</text>
</comment>
<dbReference type="InterPro" id="IPR023214">
    <property type="entry name" value="HAD_sf"/>
</dbReference>
<dbReference type="InterPro" id="IPR036412">
    <property type="entry name" value="HAD-like_sf"/>
</dbReference>
<dbReference type="EMBL" id="SMRS01000006">
    <property type="protein sequence ID" value="KAA0874345.1"/>
    <property type="molecule type" value="Genomic_DNA"/>
</dbReference>
<proteinExistence type="predicted"/>
<reference evidence="2 3" key="1">
    <citation type="submission" date="2019-03" db="EMBL/GenBank/DDBJ databases">
        <title>Nitrincola sp. nov. isolated from an Indian soda lake.</title>
        <authorList>
            <person name="Joshi A."/>
            <person name="Thite S.V."/>
            <person name="Joseph N."/>
            <person name="Dhotre D."/>
            <person name="Moorthy M."/>
            <person name="Shouche Y.S."/>
        </authorList>
    </citation>
    <scope>NUCLEOTIDE SEQUENCE [LARGE SCALE GENOMIC DNA]</scope>
    <source>
        <strain evidence="2 3">MEB193</strain>
    </source>
</reference>
<dbReference type="OrthoDB" id="367448at2"/>
<organism evidence="2 3">
    <name type="scientific">Nitrincola tapanii</name>
    <dbReference type="NCBI Taxonomy" id="1708751"/>
    <lineage>
        <taxon>Bacteria</taxon>
        <taxon>Pseudomonadati</taxon>
        <taxon>Pseudomonadota</taxon>
        <taxon>Gammaproteobacteria</taxon>
        <taxon>Oceanospirillales</taxon>
        <taxon>Oceanospirillaceae</taxon>
        <taxon>Nitrincola</taxon>
    </lineage>
</organism>
<keyword evidence="1 2" id="KW-0378">Hydrolase</keyword>
<dbReference type="Proteomes" id="UP000325302">
    <property type="component" value="Unassembled WGS sequence"/>
</dbReference>
<protein>
    <submittedName>
        <fullName evidence="2">HAD family hydrolase</fullName>
    </submittedName>
</protein>
<evidence type="ECO:0000313" key="3">
    <source>
        <dbReference type="Proteomes" id="UP000325302"/>
    </source>
</evidence>
<dbReference type="PANTHER" id="PTHR43316">
    <property type="entry name" value="HYDROLASE, HALOACID DELAHOGENASE-RELATED"/>
    <property type="match status" value="1"/>
</dbReference>
<dbReference type="PRINTS" id="PR00413">
    <property type="entry name" value="HADHALOGNASE"/>
</dbReference>
<dbReference type="Gene3D" id="3.40.50.1000">
    <property type="entry name" value="HAD superfamily/HAD-like"/>
    <property type="match status" value="1"/>
</dbReference>